<keyword evidence="2 3" id="KW-0175">Coiled coil</keyword>
<evidence type="ECO:0000256" key="4">
    <source>
        <dbReference type="SAM" id="Phobius"/>
    </source>
</evidence>
<keyword evidence="4" id="KW-0472">Membrane</keyword>
<evidence type="ECO:0000256" key="2">
    <source>
        <dbReference type="ARBA" id="ARBA00023054"/>
    </source>
</evidence>
<dbReference type="InterPro" id="IPR050465">
    <property type="entry name" value="UPF0194_transport"/>
</dbReference>
<gene>
    <name evidence="6" type="ORF">IAC94_05200</name>
</gene>
<reference evidence="6" key="1">
    <citation type="submission" date="2020-10" db="EMBL/GenBank/DDBJ databases">
        <authorList>
            <person name="Gilroy R."/>
        </authorList>
    </citation>
    <scope>NUCLEOTIDE SEQUENCE</scope>
    <source>
        <strain evidence="6">ChiHjej13B12-12457</strain>
    </source>
</reference>
<proteinExistence type="predicted"/>
<evidence type="ECO:0000313" key="6">
    <source>
        <dbReference type="EMBL" id="HIR62900.1"/>
    </source>
</evidence>
<dbReference type="PANTHER" id="PTHR32347:SF23">
    <property type="entry name" value="BLL5650 PROTEIN"/>
    <property type="match status" value="1"/>
</dbReference>
<dbReference type="Proteomes" id="UP000886744">
    <property type="component" value="Unassembled WGS sequence"/>
</dbReference>
<organism evidence="6 7">
    <name type="scientific">Candidatus Coprenecus avistercoris</name>
    <dbReference type="NCBI Taxonomy" id="2840730"/>
    <lineage>
        <taxon>Bacteria</taxon>
        <taxon>Pseudomonadati</taxon>
        <taxon>Bacteroidota</taxon>
        <taxon>Bacteroidia</taxon>
        <taxon>Bacteroidales</taxon>
        <taxon>Rikenellaceae</taxon>
        <taxon>Rikenellaceae incertae sedis</taxon>
        <taxon>Candidatus Coprenecus</taxon>
    </lineage>
</organism>
<protein>
    <submittedName>
        <fullName evidence="6">HlyD family efflux transporter periplasmic adaptor subunit</fullName>
    </submittedName>
</protein>
<evidence type="ECO:0000313" key="7">
    <source>
        <dbReference type="Proteomes" id="UP000886744"/>
    </source>
</evidence>
<dbReference type="Gene3D" id="2.40.30.170">
    <property type="match status" value="1"/>
</dbReference>
<dbReference type="AlphaFoldDB" id="A0A9D1E1B9"/>
<dbReference type="InterPro" id="IPR058627">
    <property type="entry name" value="MdtA-like_C"/>
</dbReference>
<feature type="domain" description="Multidrug resistance protein MdtA-like C-terminal permuted SH3" evidence="5">
    <location>
        <begin position="359"/>
        <end position="406"/>
    </location>
</feature>
<accession>A0A9D1E1B9</accession>
<keyword evidence="4" id="KW-0812">Transmembrane</keyword>
<reference evidence="6" key="2">
    <citation type="journal article" date="2021" name="PeerJ">
        <title>Extensive microbial diversity within the chicken gut microbiome revealed by metagenomics and culture.</title>
        <authorList>
            <person name="Gilroy R."/>
            <person name="Ravi A."/>
            <person name="Getino M."/>
            <person name="Pursley I."/>
            <person name="Horton D.L."/>
            <person name="Alikhan N.F."/>
            <person name="Baker D."/>
            <person name="Gharbi K."/>
            <person name="Hall N."/>
            <person name="Watson M."/>
            <person name="Adriaenssens E.M."/>
            <person name="Foster-Nyarko E."/>
            <person name="Jarju S."/>
            <person name="Secka A."/>
            <person name="Antonio M."/>
            <person name="Oren A."/>
            <person name="Chaudhuri R.R."/>
            <person name="La Ragione R."/>
            <person name="Hildebrand F."/>
            <person name="Pallen M.J."/>
        </authorList>
    </citation>
    <scope>NUCLEOTIDE SEQUENCE</scope>
    <source>
        <strain evidence="6">ChiHjej13B12-12457</strain>
    </source>
</reference>
<dbReference type="Gene3D" id="1.10.287.470">
    <property type="entry name" value="Helix hairpin bin"/>
    <property type="match status" value="1"/>
</dbReference>
<keyword evidence="4" id="KW-1133">Transmembrane helix</keyword>
<dbReference type="Gene3D" id="2.40.420.20">
    <property type="match status" value="1"/>
</dbReference>
<dbReference type="Pfam" id="PF25967">
    <property type="entry name" value="RND-MFP_C"/>
    <property type="match status" value="1"/>
</dbReference>
<sequence>MDRVIEQKKGIRAVFRKKNIPYFLAGIFVIFVLWLLLRDKSSTLKVDANTITVGDVRQGEFDDYVRVSGQVQPITVVQVSLLESGVVQEKLIEAGSMVRKGDVLVRLSNNTLSLQILQSEADLAEQENFLRNTTVTMEQEKLDLEKQRLEYAIDTERKRRKYEQYRRLDEEQLVAHEEYLQAKEDYELAVKSLELIIARQKQDSIYRSVQMNNLEESLESMRRSIQLVRERVENLNVKSPIDGQLGSLDVILGQSIPEGTKIGQVNDLSDYKIEAKIDEHYIDRVQSGLSATFERQGSTFGTVVEKVYPEVTDGQFKADFYFTGERPDNIRIGQTYYLNLQLGQPTQSVYIPRGVFYQSTGGTWIYVLSEDGTKAYRRDIRIGRQNPQYYEVLEGLKPGEKVIISNYENYGKNDVLILQNKK</sequence>
<dbReference type="EMBL" id="DVHI01000065">
    <property type="protein sequence ID" value="HIR62900.1"/>
    <property type="molecule type" value="Genomic_DNA"/>
</dbReference>
<dbReference type="Gene3D" id="2.40.50.100">
    <property type="match status" value="1"/>
</dbReference>
<dbReference type="SUPFAM" id="SSF111369">
    <property type="entry name" value="HlyD-like secretion proteins"/>
    <property type="match status" value="1"/>
</dbReference>
<feature type="coiled-coil region" evidence="3">
    <location>
        <begin position="183"/>
        <end position="238"/>
    </location>
</feature>
<name>A0A9D1E1B9_9BACT</name>
<evidence type="ECO:0000256" key="1">
    <source>
        <dbReference type="ARBA" id="ARBA00004196"/>
    </source>
</evidence>
<comment type="caution">
    <text evidence="6">The sequence shown here is derived from an EMBL/GenBank/DDBJ whole genome shotgun (WGS) entry which is preliminary data.</text>
</comment>
<evidence type="ECO:0000259" key="5">
    <source>
        <dbReference type="Pfam" id="PF25967"/>
    </source>
</evidence>
<evidence type="ECO:0000256" key="3">
    <source>
        <dbReference type="SAM" id="Coils"/>
    </source>
</evidence>
<dbReference type="PANTHER" id="PTHR32347">
    <property type="entry name" value="EFFLUX SYSTEM COMPONENT YKNX-RELATED"/>
    <property type="match status" value="1"/>
</dbReference>
<feature type="transmembrane region" description="Helical" evidence="4">
    <location>
        <begin position="20"/>
        <end position="37"/>
    </location>
</feature>
<comment type="subcellular location">
    <subcellularLocation>
        <location evidence="1">Cell envelope</location>
    </subcellularLocation>
</comment>
<dbReference type="GO" id="GO:0030313">
    <property type="term" value="C:cell envelope"/>
    <property type="evidence" value="ECO:0007669"/>
    <property type="project" value="UniProtKB-SubCell"/>
</dbReference>